<feature type="region of interest" description="Disordered" evidence="5">
    <location>
        <begin position="418"/>
        <end position="446"/>
    </location>
</feature>
<dbReference type="InterPro" id="IPR036397">
    <property type="entry name" value="RNaseH_sf"/>
</dbReference>
<keyword evidence="3" id="KW-0064">Aspartyl protease</keyword>
<dbReference type="PANTHER" id="PTHR42648:SF18">
    <property type="entry name" value="RETROTRANSPOSON, UNCLASSIFIED-LIKE PROTEIN"/>
    <property type="match status" value="1"/>
</dbReference>
<dbReference type="Pfam" id="PF13976">
    <property type="entry name" value="gag_pre-integrs"/>
    <property type="match status" value="1"/>
</dbReference>
<dbReference type="InterPro" id="IPR057670">
    <property type="entry name" value="SH3_retrovirus"/>
</dbReference>
<dbReference type="InterPro" id="IPR001584">
    <property type="entry name" value="Integrase_cat-core"/>
</dbReference>
<dbReference type="InterPro" id="IPR043502">
    <property type="entry name" value="DNA/RNA_pol_sf"/>
</dbReference>
<protein>
    <submittedName>
        <fullName evidence="7">Retrovirus-related Pol polyprotein from transposon TNT 1-94</fullName>
    </submittedName>
</protein>
<dbReference type="GO" id="GO:0004190">
    <property type="term" value="F:aspartic-type endopeptidase activity"/>
    <property type="evidence" value="ECO:0007669"/>
    <property type="project" value="UniProtKB-KW"/>
</dbReference>
<dbReference type="InterPro" id="IPR012337">
    <property type="entry name" value="RNaseH-like_sf"/>
</dbReference>
<dbReference type="InterPro" id="IPR025724">
    <property type="entry name" value="GAG-pre-integrase_dom"/>
</dbReference>
<keyword evidence="2" id="KW-0479">Metal-binding</keyword>
<gene>
    <name evidence="7" type="ORF">Slati_4185500</name>
</gene>
<dbReference type="Pfam" id="PF00665">
    <property type="entry name" value="rve"/>
    <property type="match status" value="1"/>
</dbReference>
<evidence type="ECO:0000256" key="3">
    <source>
        <dbReference type="ARBA" id="ARBA00022750"/>
    </source>
</evidence>
<reference evidence="7" key="2">
    <citation type="journal article" date="2024" name="Plant">
        <title>Genomic evolution and insights into agronomic trait innovations of Sesamum species.</title>
        <authorList>
            <person name="Miao H."/>
            <person name="Wang L."/>
            <person name="Qu L."/>
            <person name="Liu H."/>
            <person name="Sun Y."/>
            <person name="Le M."/>
            <person name="Wang Q."/>
            <person name="Wei S."/>
            <person name="Zheng Y."/>
            <person name="Lin W."/>
            <person name="Duan Y."/>
            <person name="Cao H."/>
            <person name="Xiong S."/>
            <person name="Wang X."/>
            <person name="Wei L."/>
            <person name="Li C."/>
            <person name="Ma Q."/>
            <person name="Ju M."/>
            <person name="Zhao R."/>
            <person name="Li G."/>
            <person name="Mu C."/>
            <person name="Tian Q."/>
            <person name="Mei H."/>
            <person name="Zhang T."/>
            <person name="Gao T."/>
            <person name="Zhang H."/>
        </authorList>
    </citation>
    <scope>NUCLEOTIDE SEQUENCE</scope>
    <source>
        <strain evidence="7">KEN1</strain>
    </source>
</reference>
<dbReference type="Gene3D" id="3.30.420.10">
    <property type="entry name" value="Ribonuclease H-like superfamily/Ribonuclease H"/>
    <property type="match status" value="1"/>
</dbReference>
<keyword evidence="1" id="KW-0645">Protease</keyword>
<accession>A0AAW2T9I4</accession>
<evidence type="ECO:0000259" key="6">
    <source>
        <dbReference type="PROSITE" id="PS50994"/>
    </source>
</evidence>
<name>A0AAW2T9I4_9LAMI</name>
<feature type="domain" description="Integrase catalytic" evidence="6">
    <location>
        <begin position="163"/>
        <end position="329"/>
    </location>
</feature>
<dbReference type="GO" id="GO:0006508">
    <property type="term" value="P:proteolysis"/>
    <property type="evidence" value="ECO:0007669"/>
    <property type="project" value="UniProtKB-KW"/>
</dbReference>
<evidence type="ECO:0000256" key="5">
    <source>
        <dbReference type="SAM" id="MobiDB-lite"/>
    </source>
</evidence>
<evidence type="ECO:0000256" key="1">
    <source>
        <dbReference type="ARBA" id="ARBA00022670"/>
    </source>
</evidence>
<feature type="compositionally biased region" description="Low complexity" evidence="5">
    <location>
        <begin position="437"/>
        <end position="446"/>
    </location>
</feature>
<dbReference type="Pfam" id="PF22936">
    <property type="entry name" value="Pol_BBD"/>
    <property type="match status" value="1"/>
</dbReference>
<keyword evidence="4" id="KW-0378">Hydrolase</keyword>
<reference evidence="7" key="1">
    <citation type="submission" date="2020-06" db="EMBL/GenBank/DDBJ databases">
        <authorList>
            <person name="Li T."/>
            <person name="Hu X."/>
            <person name="Zhang T."/>
            <person name="Song X."/>
            <person name="Zhang H."/>
            <person name="Dai N."/>
            <person name="Sheng W."/>
            <person name="Hou X."/>
            <person name="Wei L."/>
        </authorList>
    </citation>
    <scope>NUCLEOTIDE SEQUENCE</scope>
    <source>
        <strain evidence="7">KEN1</strain>
        <tissue evidence="7">Leaf</tissue>
    </source>
</reference>
<sequence length="732" mass="85037">MFSFSLEIHQNIHIEGEGTILISAKDGNHKLISDVYYVPKLESNILSLCQFLENGYEVLMKDNCLWLRDRNAKLLAKVAMSKNRMFKLNIKTVEAKCLKVHVQDVAWQWHKRYGHLNFGALQEIGERKMVYGIPSINHPNHLFEACLVGKHTRKSFPKETTWRATKPLELVHTDVCGPINPSSLGKSKYFILFIDDFSRKTWIYFLKQKSEAFSTFKKFKSLVEKGSGYEIKALRLDCGGEFTSKEFNHFCEINGIRRPMTVPGAPQQNGVDKRKNRTILNMARSMLKEKHMPKEFWAEAVQCAVYLSNRSPTLNVRNQTPQEAWNWRKPNVSHLRVFGSIAYVHVPHQEQSKLDDRSVKHVFVGYDYYSKGYRLFNPSNGKVVVSHDVEFDQEGMWNWKIEEEKTYHFLPYFGEEQDDMQPDQNAAPTPSQPPSPALEESSSRSPLKLRSLDDIYERSHEVTLDNDALYCLFADSEPLTFDEAMQDKRWRKAMDEEIKSIEKNNIWELSSLPRIINLCTRCSNGDYSLLIALATQMKWNIYQLDVKSIFLNGYLEEEVYVEQPLGYVINEHEDKVLKLKKALYGLKQAPRAWNSRIDKYFQENGFVCCLNEYTLYIKIHDNGDILLVCLYVDDLIFTSNNPNLFEKFKKKMSLEFDMTDLGLMSYYLGLEVKQSEKGIFLSQAGYAKEVLKKFNIFDCNPVNTPMETGLKLSKFGEEEKVNPIYSKVLWEV</sequence>
<evidence type="ECO:0000256" key="2">
    <source>
        <dbReference type="ARBA" id="ARBA00022723"/>
    </source>
</evidence>
<evidence type="ECO:0000256" key="4">
    <source>
        <dbReference type="ARBA" id="ARBA00022801"/>
    </source>
</evidence>
<comment type="caution">
    <text evidence="7">The sequence shown here is derived from an EMBL/GenBank/DDBJ whole genome shotgun (WGS) entry which is preliminary data.</text>
</comment>
<dbReference type="SUPFAM" id="SSF56672">
    <property type="entry name" value="DNA/RNA polymerases"/>
    <property type="match status" value="1"/>
</dbReference>
<dbReference type="PANTHER" id="PTHR42648">
    <property type="entry name" value="TRANSPOSASE, PUTATIVE-RELATED"/>
    <property type="match status" value="1"/>
</dbReference>
<dbReference type="SUPFAM" id="SSF53098">
    <property type="entry name" value="Ribonuclease H-like"/>
    <property type="match status" value="1"/>
</dbReference>
<dbReference type="Pfam" id="PF07727">
    <property type="entry name" value="RVT_2"/>
    <property type="match status" value="1"/>
</dbReference>
<dbReference type="GO" id="GO:0003676">
    <property type="term" value="F:nucleic acid binding"/>
    <property type="evidence" value="ECO:0007669"/>
    <property type="project" value="InterPro"/>
</dbReference>
<dbReference type="EMBL" id="JACGWN010000015">
    <property type="protein sequence ID" value="KAL0401556.1"/>
    <property type="molecule type" value="Genomic_DNA"/>
</dbReference>
<dbReference type="Pfam" id="PF25597">
    <property type="entry name" value="SH3_retrovirus"/>
    <property type="match status" value="1"/>
</dbReference>
<dbReference type="AlphaFoldDB" id="A0AAW2T9I4"/>
<dbReference type="PROSITE" id="PS50994">
    <property type="entry name" value="INTEGRASE"/>
    <property type="match status" value="1"/>
</dbReference>
<dbReference type="GO" id="GO:0046872">
    <property type="term" value="F:metal ion binding"/>
    <property type="evidence" value="ECO:0007669"/>
    <property type="project" value="UniProtKB-KW"/>
</dbReference>
<evidence type="ECO:0000313" key="7">
    <source>
        <dbReference type="EMBL" id="KAL0401556.1"/>
    </source>
</evidence>
<dbReference type="InterPro" id="IPR054722">
    <property type="entry name" value="PolX-like_BBD"/>
</dbReference>
<proteinExistence type="predicted"/>
<dbReference type="GO" id="GO:0015074">
    <property type="term" value="P:DNA integration"/>
    <property type="evidence" value="ECO:0007669"/>
    <property type="project" value="InterPro"/>
</dbReference>
<dbReference type="InterPro" id="IPR013103">
    <property type="entry name" value="RVT_2"/>
</dbReference>
<dbReference type="InterPro" id="IPR039537">
    <property type="entry name" value="Retrotran_Ty1/copia-like"/>
</dbReference>
<organism evidence="7">
    <name type="scientific">Sesamum latifolium</name>
    <dbReference type="NCBI Taxonomy" id="2727402"/>
    <lineage>
        <taxon>Eukaryota</taxon>
        <taxon>Viridiplantae</taxon>
        <taxon>Streptophyta</taxon>
        <taxon>Embryophyta</taxon>
        <taxon>Tracheophyta</taxon>
        <taxon>Spermatophyta</taxon>
        <taxon>Magnoliopsida</taxon>
        <taxon>eudicotyledons</taxon>
        <taxon>Gunneridae</taxon>
        <taxon>Pentapetalae</taxon>
        <taxon>asterids</taxon>
        <taxon>lamiids</taxon>
        <taxon>Lamiales</taxon>
        <taxon>Pedaliaceae</taxon>
        <taxon>Sesamum</taxon>
    </lineage>
</organism>